<evidence type="ECO:0000313" key="3">
    <source>
        <dbReference type="Proteomes" id="UP000254866"/>
    </source>
</evidence>
<organism evidence="2 3">
    <name type="scientific">Venustampulla echinocandica</name>
    <dbReference type="NCBI Taxonomy" id="2656787"/>
    <lineage>
        <taxon>Eukaryota</taxon>
        <taxon>Fungi</taxon>
        <taxon>Dikarya</taxon>
        <taxon>Ascomycota</taxon>
        <taxon>Pezizomycotina</taxon>
        <taxon>Leotiomycetes</taxon>
        <taxon>Helotiales</taxon>
        <taxon>Pleuroascaceae</taxon>
        <taxon>Venustampulla</taxon>
    </lineage>
</organism>
<feature type="region of interest" description="Disordered" evidence="1">
    <location>
        <begin position="317"/>
        <end position="393"/>
    </location>
</feature>
<feature type="compositionally biased region" description="Polar residues" evidence="1">
    <location>
        <begin position="131"/>
        <end position="150"/>
    </location>
</feature>
<feature type="compositionally biased region" description="Polar residues" evidence="1">
    <location>
        <begin position="200"/>
        <end position="212"/>
    </location>
</feature>
<dbReference type="RefSeq" id="XP_031866249.1">
    <property type="nucleotide sequence ID" value="XM_032017606.1"/>
</dbReference>
<sequence>MASSSSLVEANSLSDITQLASHPPKYPRNPTEQRRVPLTLYIARVPGSRDIILTPLKPQLKNVAVQDVASSLYYLHLNSEDDTRLLGDDQTTVCDEPDPRAGTSDSVQKPVPRKPLPQSARASLDVPQADVASSRTDSPSNPSNIKTESPNMIRPLQDSAHVNKPVQRRLLGPRALPSAPSIERKPLARTEDGLVKASQDAISNSRASNDTLRNALPQEPGFRKSEDHQHIADTFSITLIRRDPASGAQWNIGSISGHPINNESPHRPTKSPVRSKKPYFDISVELTTPGYTPFRNSQPIAHPSKDLPVVGQQLSTTKAAKTGPNRAQPQGSSVIPSSFHRQVFMEGSNSWGRPSTKHKRTPSDLSGKRGRGYSGSSAIGYSDTMGTDQEEEAAAHMPRPKGYIFLSPWEGRCKFSTGSGGRSLRCRHTLPSPVSAINTADSSASTQPSVLLSELRFNLPSSALFGSSKSPERSRERSTDFKGATATKFRHIRNKLSSEIREYRASHSHRHSDDEEDPPALPPRPNLRFTTNSSDEANDAHIADNLDRVLHVGDEENSRLDLSLGQEKAGGGNRGKRAKLGKLIIHDEGFKMLDLVVAANMGIWWSTWDSDHR</sequence>
<protein>
    <submittedName>
        <fullName evidence="2">Uncharacterized protein</fullName>
    </submittedName>
</protein>
<dbReference type="AlphaFoldDB" id="A0A370TDK5"/>
<dbReference type="OrthoDB" id="5426191at2759"/>
<proteinExistence type="predicted"/>
<feature type="compositionally biased region" description="Low complexity" evidence="1">
    <location>
        <begin position="1"/>
        <end position="14"/>
    </location>
</feature>
<feature type="region of interest" description="Disordered" evidence="1">
    <location>
        <begin position="1"/>
        <end position="33"/>
    </location>
</feature>
<feature type="compositionally biased region" description="Basic and acidic residues" evidence="1">
    <location>
        <begin position="182"/>
        <end position="194"/>
    </location>
</feature>
<feature type="region of interest" description="Disordered" evidence="1">
    <location>
        <begin position="250"/>
        <end position="277"/>
    </location>
</feature>
<feature type="region of interest" description="Disordered" evidence="1">
    <location>
        <begin position="463"/>
        <end position="488"/>
    </location>
</feature>
<accession>A0A370TDK5</accession>
<feature type="region of interest" description="Disordered" evidence="1">
    <location>
        <begin position="85"/>
        <end position="158"/>
    </location>
</feature>
<feature type="compositionally biased region" description="Polar residues" evidence="1">
    <location>
        <begin position="250"/>
        <end position="263"/>
    </location>
</feature>
<dbReference type="EMBL" id="NPIC01000010">
    <property type="protein sequence ID" value="RDL32527.1"/>
    <property type="molecule type" value="Genomic_DNA"/>
</dbReference>
<feature type="compositionally biased region" description="Polar residues" evidence="1">
    <location>
        <begin position="317"/>
        <end position="340"/>
    </location>
</feature>
<name>A0A370TDK5_9HELO</name>
<comment type="caution">
    <text evidence="2">The sequence shown here is derived from an EMBL/GenBank/DDBJ whole genome shotgun (WGS) entry which is preliminary data.</text>
</comment>
<gene>
    <name evidence="2" type="ORF">BP5553_08983</name>
</gene>
<feature type="region of interest" description="Disordered" evidence="1">
    <location>
        <begin position="503"/>
        <end position="538"/>
    </location>
</feature>
<dbReference type="STRING" id="2656787.A0A370TDK5"/>
<reference evidence="2 3" key="1">
    <citation type="journal article" date="2018" name="IMA Fungus">
        <title>IMA Genome-F 9: Draft genome sequence of Annulohypoxylon stygium, Aspergillus mulundensis, Berkeleyomyces basicola (syn. Thielaviopsis basicola), Ceratocystis smalleyi, two Cercospora beticola strains, Coleophoma cylindrospora, Fusarium fracticaudum, Phialophora cf. hyalina, and Morchella septimelata.</title>
        <authorList>
            <person name="Wingfield B.D."/>
            <person name="Bills G.F."/>
            <person name="Dong Y."/>
            <person name="Huang W."/>
            <person name="Nel W.J."/>
            <person name="Swalarsk-Parry B.S."/>
            <person name="Vaghefi N."/>
            <person name="Wilken P.M."/>
            <person name="An Z."/>
            <person name="de Beer Z.W."/>
            <person name="De Vos L."/>
            <person name="Chen L."/>
            <person name="Duong T.A."/>
            <person name="Gao Y."/>
            <person name="Hammerbacher A."/>
            <person name="Kikkert J.R."/>
            <person name="Li Y."/>
            <person name="Li H."/>
            <person name="Li K."/>
            <person name="Li Q."/>
            <person name="Liu X."/>
            <person name="Ma X."/>
            <person name="Naidoo K."/>
            <person name="Pethybridge S.J."/>
            <person name="Sun J."/>
            <person name="Steenkamp E.T."/>
            <person name="van der Nest M.A."/>
            <person name="van Wyk S."/>
            <person name="Wingfield M.J."/>
            <person name="Xiong C."/>
            <person name="Yue Q."/>
            <person name="Zhang X."/>
        </authorList>
    </citation>
    <scope>NUCLEOTIDE SEQUENCE [LARGE SCALE GENOMIC DNA]</scope>
    <source>
        <strain evidence="2 3">BP 5553</strain>
    </source>
</reference>
<feature type="compositionally biased region" description="Basic and acidic residues" evidence="1">
    <location>
        <begin position="470"/>
        <end position="480"/>
    </location>
</feature>
<dbReference type="Proteomes" id="UP000254866">
    <property type="component" value="Unassembled WGS sequence"/>
</dbReference>
<dbReference type="GeneID" id="43601832"/>
<feature type="region of interest" description="Disordered" evidence="1">
    <location>
        <begin position="171"/>
        <end position="229"/>
    </location>
</feature>
<evidence type="ECO:0000313" key="2">
    <source>
        <dbReference type="EMBL" id="RDL32527.1"/>
    </source>
</evidence>
<feature type="compositionally biased region" description="Basic residues" evidence="1">
    <location>
        <begin position="267"/>
        <end position="277"/>
    </location>
</feature>
<keyword evidence="3" id="KW-1185">Reference proteome</keyword>
<evidence type="ECO:0000256" key="1">
    <source>
        <dbReference type="SAM" id="MobiDB-lite"/>
    </source>
</evidence>